<dbReference type="Pfam" id="PF00188">
    <property type="entry name" value="CAP"/>
    <property type="match status" value="1"/>
</dbReference>
<dbReference type="InterPro" id="IPR035940">
    <property type="entry name" value="CAP_sf"/>
</dbReference>
<accession>A0A368W6E5</accession>
<sequence length="471" mass="51666">MLKLQKSVFVIKKLCIAAALLFSVITAPAQISAEPLPFKDTNGHWAQTYISWAIEEHLAQGYDDGSFQPNRLINEAEFLAMLLRAYGLVPVSSADSGVWYKPYYDYANNLGWPLTFINDSGTFRRGQAALLLASAANGKAFTEQSAIQWLLDEHISNGRTSATVNGFIPTGKLTRAEALTFFYKLKEHTKALSAAKISSQPGTTLGGIALNDSAQKLQLTLGKPSRIDASENGFTWYIYNSSYTNFMMFGVADAKVTALFSNASSSWRSSTGIKIGQTIAAAKQLTGTVSSAEANDDYYAFTSGNERNTLFIDRHDGNKIIGILKMTQTGSKSGTPAYSNKLQTAYEQQVFDLANAERAGRGIAELQWDMLAAAAARTHSNDMQIRSYFAHMNPDGLSPFDRMKNEGIKYKSAAENIAAGYINSIYAHYGWMNSDTGHRETLLDGRLTRLGTGIAFGGSYNVYYTQNFYTP</sequence>
<evidence type="ECO:0000259" key="2">
    <source>
        <dbReference type="PROSITE" id="PS51272"/>
    </source>
</evidence>
<proteinExistence type="predicted"/>
<evidence type="ECO:0000313" key="3">
    <source>
        <dbReference type="EMBL" id="RCW50095.1"/>
    </source>
</evidence>
<feature type="chain" id="PRO_5039494424" evidence="1">
    <location>
        <begin position="30"/>
        <end position="471"/>
    </location>
</feature>
<dbReference type="OrthoDB" id="9783944at2"/>
<dbReference type="SUPFAM" id="SSF55797">
    <property type="entry name" value="PR-1-like"/>
    <property type="match status" value="1"/>
</dbReference>
<dbReference type="EMBL" id="QPJD01000003">
    <property type="protein sequence ID" value="RCW50095.1"/>
    <property type="molecule type" value="Genomic_DNA"/>
</dbReference>
<gene>
    <name evidence="3" type="ORF">DFP97_103113</name>
</gene>
<name>A0A368W6E5_9BACL</name>
<evidence type="ECO:0000256" key="1">
    <source>
        <dbReference type="SAM" id="SignalP"/>
    </source>
</evidence>
<evidence type="ECO:0000313" key="4">
    <source>
        <dbReference type="Proteomes" id="UP000252415"/>
    </source>
</evidence>
<feature type="signal peptide" evidence="1">
    <location>
        <begin position="1"/>
        <end position="29"/>
    </location>
</feature>
<dbReference type="PANTHER" id="PTHR31157:SF1">
    <property type="entry name" value="SCP DOMAIN-CONTAINING PROTEIN"/>
    <property type="match status" value="1"/>
</dbReference>
<comment type="caution">
    <text evidence="3">The sequence shown here is derived from an EMBL/GenBank/DDBJ whole genome shotgun (WGS) entry which is preliminary data.</text>
</comment>
<dbReference type="InterPro" id="IPR029410">
    <property type="entry name" value="CAP_assoc"/>
</dbReference>
<dbReference type="CDD" id="cd05379">
    <property type="entry name" value="CAP_bacterial"/>
    <property type="match status" value="1"/>
</dbReference>
<dbReference type="Proteomes" id="UP000252415">
    <property type="component" value="Unassembled WGS sequence"/>
</dbReference>
<dbReference type="RefSeq" id="WP_147275019.1">
    <property type="nucleotide sequence ID" value="NZ_QPJD01000003.1"/>
</dbReference>
<reference evidence="3 4" key="1">
    <citation type="submission" date="2018-07" db="EMBL/GenBank/DDBJ databases">
        <title>Genomic Encyclopedia of Type Strains, Phase III (KMG-III): the genomes of soil and plant-associated and newly described type strains.</title>
        <authorList>
            <person name="Whitman W."/>
        </authorList>
    </citation>
    <scope>NUCLEOTIDE SEQUENCE [LARGE SCALE GENOMIC DNA]</scope>
    <source>
        <strain evidence="3 4">CECT 7506</strain>
    </source>
</reference>
<feature type="domain" description="SLH" evidence="2">
    <location>
        <begin position="33"/>
        <end position="96"/>
    </location>
</feature>
<dbReference type="InterPro" id="IPR001119">
    <property type="entry name" value="SLH_dom"/>
</dbReference>
<dbReference type="Pfam" id="PF00395">
    <property type="entry name" value="SLH"/>
    <property type="match status" value="1"/>
</dbReference>
<keyword evidence="1" id="KW-0732">Signal</keyword>
<dbReference type="Pfam" id="PF14504">
    <property type="entry name" value="CAP_assoc_N"/>
    <property type="match status" value="1"/>
</dbReference>
<keyword evidence="4" id="KW-1185">Reference proteome</keyword>
<dbReference type="Gene3D" id="3.40.33.10">
    <property type="entry name" value="CAP"/>
    <property type="match status" value="1"/>
</dbReference>
<protein>
    <submittedName>
        <fullName evidence="3">S-layer family protein</fullName>
    </submittedName>
</protein>
<dbReference type="PANTHER" id="PTHR31157">
    <property type="entry name" value="SCP DOMAIN-CONTAINING PROTEIN"/>
    <property type="match status" value="1"/>
</dbReference>
<organism evidence="3 4">
    <name type="scientific">Paenibacillus prosopidis</name>
    <dbReference type="NCBI Taxonomy" id="630520"/>
    <lineage>
        <taxon>Bacteria</taxon>
        <taxon>Bacillati</taxon>
        <taxon>Bacillota</taxon>
        <taxon>Bacilli</taxon>
        <taxon>Bacillales</taxon>
        <taxon>Paenibacillaceae</taxon>
        <taxon>Paenibacillus</taxon>
    </lineage>
</organism>
<dbReference type="InterPro" id="IPR014044">
    <property type="entry name" value="CAP_dom"/>
</dbReference>
<dbReference type="AlphaFoldDB" id="A0A368W6E5"/>
<dbReference type="PROSITE" id="PS51272">
    <property type="entry name" value="SLH"/>
    <property type="match status" value="1"/>
</dbReference>